<keyword evidence="1" id="KW-0677">Repeat</keyword>
<evidence type="ECO:0000313" key="8">
    <source>
        <dbReference type="Proteomes" id="UP001154282"/>
    </source>
</evidence>
<name>A0AAV0KUN8_9ROSI</name>
<dbReference type="InterPro" id="IPR007201">
    <property type="entry name" value="Mei2-like_Rrm_C"/>
</dbReference>
<dbReference type="InterPro" id="IPR035979">
    <property type="entry name" value="RBD_domain_sf"/>
</dbReference>
<dbReference type="GO" id="GO:0003723">
    <property type="term" value="F:RNA binding"/>
    <property type="evidence" value="ECO:0007669"/>
    <property type="project" value="UniProtKB-UniRule"/>
</dbReference>
<dbReference type="PANTHER" id="PTHR23189">
    <property type="entry name" value="RNA RECOGNITION MOTIF-CONTAINING"/>
    <property type="match status" value="1"/>
</dbReference>
<dbReference type="Gene3D" id="3.30.70.330">
    <property type="match status" value="2"/>
</dbReference>
<feature type="compositionally biased region" description="Basic and acidic residues" evidence="5">
    <location>
        <begin position="548"/>
        <end position="558"/>
    </location>
</feature>
<dbReference type="Proteomes" id="UP001154282">
    <property type="component" value="Unassembled WGS sequence"/>
</dbReference>
<keyword evidence="3" id="KW-0469">Meiosis</keyword>
<proteinExistence type="predicted"/>
<dbReference type="FunFam" id="3.30.70.330:FF:001402">
    <property type="entry name" value="Terminal EAR1-like 1"/>
    <property type="match status" value="1"/>
</dbReference>
<feature type="region of interest" description="Disordered" evidence="5">
    <location>
        <begin position="489"/>
        <end position="558"/>
    </location>
</feature>
<evidence type="ECO:0000256" key="4">
    <source>
        <dbReference type="PROSITE-ProRule" id="PRU00176"/>
    </source>
</evidence>
<dbReference type="EMBL" id="CAMGYJ010000005">
    <property type="protein sequence ID" value="CAI0425945.1"/>
    <property type="molecule type" value="Genomic_DNA"/>
</dbReference>
<reference evidence="7" key="1">
    <citation type="submission" date="2022-08" db="EMBL/GenBank/DDBJ databases">
        <authorList>
            <person name="Gutierrez-Valencia J."/>
        </authorList>
    </citation>
    <scope>NUCLEOTIDE SEQUENCE</scope>
</reference>
<feature type="region of interest" description="Disordered" evidence="5">
    <location>
        <begin position="301"/>
        <end position="324"/>
    </location>
</feature>
<comment type="caution">
    <text evidence="7">The sequence shown here is derived from an EMBL/GenBank/DDBJ whole genome shotgun (WGS) entry which is preliminary data.</text>
</comment>
<dbReference type="InterPro" id="IPR000504">
    <property type="entry name" value="RRM_dom"/>
</dbReference>
<protein>
    <recommendedName>
        <fullName evidence="6">RRM domain-containing protein</fullName>
    </recommendedName>
</protein>
<evidence type="ECO:0000256" key="5">
    <source>
        <dbReference type="SAM" id="MobiDB-lite"/>
    </source>
</evidence>
<dbReference type="AlphaFoldDB" id="A0AAV0KUN8"/>
<feature type="domain" description="RRM" evidence="6">
    <location>
        <begin position="109"/>
        <end position="191"/>
    </location>
</feature>
<accession>A0AAV0KUN8</accession>
<feature type="compositionally biased region" description="Polar residues" evidence="5">
    <location>
        <begin position="301"/>
        <end position="313"/>
    </location>
</feature>
<sequence length="558" mass="61775">MGDAGGYLRFPGSLDPQAQEFRPRHVISPPPHHHLAVLPPPLHNQFFYPPPPPSYAADGGVGLLGYHPHHFHPFHHNLNVSYHFNHDYLPQPEPSPPPAAAPPLLTPTRAILLSSLPTDGGVVSETLIRRELEVFGDVRGVQMERIRDGFATVHFYDIRHAEAALTAIRDHRMQYQAGGGGRFITAAARGPFFHLGWGGGVWAQFTIPSIDAVTEGHNQGTIVVFNLDPNASTSQLQQIFQPFGAVKEVRETPLKKQQRFVEFYDVRDAARALSEMNGKEILGRPVVIEFSRPGGFSKKFFNSTANNSAKQQKSGGGSGSGNGNGCSRVWKGGKQLMKGNNNRYDSRFLINEEAMVESSSSSSTTVMIKNIPNKYSQKLLLNMLDNHCIHCNEQIAEHNQQPFSSYDFVYLPIDFNNKCNVGYGFVNMTSPQGAWRLYKAFHHQHWEVFNSKKICEVTYARVQGLEALKEHFKNSKFPSEVEHYLPVVFSPPRDGKQLTDPCPINGGAGDNVQKQNQEEEQNGNGDGLKNSPSAEENDCSGGGDENENSDRDSSSSSS</sequence>
<keyword evidence="2 4" id="KW-0694">RNA-binding</keyword>
<evidence type="ECO:0000256" key="1">
    <source>
        <dbReference type="ARBA" id="ARBA00022737"/>
    </source>
</evidence>
<evidence type="ECO:0000256" key="2">
    <source>
        <dbReference type="ARBA" id="ARBA00022884"/>
    </source>
</evidence>
<evidence type="ECO:0000313" key="7">
    <source>
        <dbReference type="EMBL" id="CAI0425945.1"/>
    </source>
</evidence>
<dbReference type="CDD" id="cd12530">
    <property type="entry name" value="RRM3_EAR1_like"/>
    <property type="match status" value="1"/>
</dbReference>
<dbReference type="Pfam" id="PF04059">
    <property type="entry name" value="RRM_2"/>
    <property type="match status" value="1"/>
</dbReference>
<feature type="compositionally biased region" description="Gly residues" evidence="5">
    <location>
        <begin position="314"/>
        <end position="324"/>
    </location>
</feature>
<organism evidence="7 8">
    <name type="scientific">Linum tenue</name>
    <dbReference type="NCBI Taxonomy" id="586396"/>
    <lineage>
        <taxon>Eukaryota</taxon>
        <taxon>Viridiplantae</taxon>
        <taxon>Streptophyta</taxon>
        <taxon>Embryophyta</taxon>
        <taxon>Tracheophyta</taxon>
        <taxon>Spermatophyta</taxon>
        <taxon>Magnoliopsida</taxon>
        <taxon>eudicotyledons</taxon>
        <taxon>Gunneridae</taxon>
        <taxon>Pentapetalae</taxon>
        <taxon>rosids</taxon>
        <taxon>fabids</taxon>
        <taxon>Malpighiales</taxon>
        <taxon>Linaceae</taxon>
        <taxon>Linum</taxon>
    </lineage>
</organism>
<dbReference type="GO" id="GO:0051321">
    <property type="term" value="P:meiotic cell cycle"/>
    <property type="evidence" value="ECO:0007669"/>
    <property type="project" value="UniProtKB-KW"/>
</dbReference>
<gene>
    <name evidence="7" type="ORF">LITE_LOCUS20589</name>
</gene>
<dbReference type="SUPFAM" id="SSF54928">
    <property type="entry name" value="RNA-binding domain, RBD"/>
    <property type="match status" value="2"/>
</dbReference>
<dbReference type="Pfam" id="PF00076">
    <property type="entry name" value="RRM_1"/>
    <property type="match status" value="1"/>
</dbReference>
<feature type="domain" description="RRM" evidence="6">
    <location>
        <begin position="220"/>
        <end position="293"/>
    </location>
</feature>
<dbReference type="SMART" id="SM00360">
    <property type="entry name" value="RRM"/>
    <property type="match status" value="2"/>
</dbReference>
<evidence type="ECO:0000256" key="3">
    <source>
        <dbReference type="ARBA" id="ARBA00023254"/>
    </source>
</evidence>
<dbReference type="PROSITE" id="PS50102">
    <property type="entry name" value="RRM"/>
    <property type="match status" value="2"/>
</dbReference>
<dbReference type="InterPro" id="IPR012677">
    <property type="entry name" value="Nucleotide-bd_a/b_plait_sf"/>
</dbReference>
<dbReference type="FunFam" id="3.30.70.330:FF:000101">
    <property type="entry name" value="Protein MEI2-like 1"/>
    <property type="match status" value="1"/>
</dbReference>
<evidence type="ECO:0000259" key="6">
    <source>
        <dbReference type="PROSITE" id="PS50102"/>
    </source>
</evidence>
<dbReference type="InterPro" id="IPR034458">
    <property type="entry name" value="EAR1-like_RRM3"/>
</dbReference>
<keyword evidence="8" id="KW-1185">Reference proteome</keyword>